<keyword evidence="1" id="KW-0472">Membrane</keyword>
<feature type="transmembrane region" description="Helical" evidence="1">
    <location>
        <begin position="211"/>
        <end position="241"/>
    </location>
</feature>
<dbReference type="Proteomes" id="UP000234479">
    <property type="component" value="Unassembled WGS sequence"/>
</dbReference>
<keyword evidence="1" id="KW-1133">Transmembrane helix</keyword>
<dbReference type="AlphaFoldDB" id="A0A2N5D2L1"/>
<gene>
    <name evidence="2" type="ORF">SGCZBJ_22680</name>
</gene>
<keyword evidence="3" id="KW-1185">Reference proteome</keyword>
<evidence type="ECO:0000256" key="1">
    <source>
        <dbReference type="SAM" id="Phobius"/>
    </source>
</evidence>
<dbReference type="EMBL" id="PJRS01000046">
    <property type="protein sequence ID" value="PLR20272.1"/>
    <property type="molecule type" value="Genomic_DNA"/>
</dbReference>
<protein>
    <recommendedName>
        <fullName evidence="4">Glycerophosphoryl diester phosphodiesterase membrane domain-containing protein</fullName>
    </recommendedName>
</protein>
<accession>A0A2N5D2L1</accession>
<feature type="transmembrane region" description="Helical" evidence="1">
    <location>
        <begin position="261"/>
        <end position="285"/>
    </location>
</feature>
<feature type="transmembrane region" description="Helical" evidence="1">
    <location>
        <begin position="160"/>
        <end position="190"/>
    </location>
</feature>
<evidence type="ECO:0008006" key="4">
    <source>
        <dbReference type="Google" id="ProtNLM"/>
    </source>
</evidence>
<comment type="caution">
    <text evidence="2">The sequence shown here is derived from an EMBL/GenBank/DDBJ whole genome shotgun (WGS) entry which is preliminary data.</text>
</comment>
<name>A0A2N5D2L1_9CAUL</name>
<sequence length="307" mass="32153">MMKTFSATDAAISGFGIVREHPKAVGAWVLISTIVSAVVAVITVGLFGPQLEAFANLSQTNAQPDPAETLRMMGGLVPAMACSMVYSIVFYSVLMAAIYRATLRPADNDKAYLRFGADELRQAGVSILMVLLFFAGYIGIVLGVAVVIGILAAVSKPVGGLAAIVLVPAGLGALIYFAVRLSLANVLTFAKGKIDIFGSMALTKGRFWPMFGAYVVATILAVVVYLLLFLIVTLLGGALSGFNMETLGTLMQSQTTSLESLMTPTGILSLAVGGLIAVLTSVTIYTPSAFIYRQIAVDVESASDTFA</sequence>
<evidence type="ECO:0000313" key="3">
    <source>
        <dbReference type="Proteomes" id="UP000234479"/>
    </source>
</evidence>
<feature type="transmembrane region" description="Helical" evidence="1">
    <location>
        <begin position="25"/>
        <end position="47"/>
    </location>
</feature>
<feature type="transmembrane region" description="Helical" evidence="1">
    <location>
        <begin position="123"/>
        <end position="154"/>
    </location>
</feature>
<keyword evidence="1" id="KW-0812">Transmembrane</keyword>
<proteinExistence type="predicted"/>
<reference evidence="2 3" key="1">
    <citation type="submission" date="2017-12" db="EMBL/GenBank/DDBJ databases">
        <title>The genome sequence of Caulobacter sp. 410.</title>
        <authorList>
            <person name="Gao J."/>
            <person name="Mao X."/>
            <person name="Sun J."/>
        </authorList>
    </citation>
    <scope>NUCLEOTIDE SEQUENCE [LARGE SCALE GENOMIC DNA]</scope>
    <source>
        <strain evidence="2 3">410</strain>
    </source>
</reference>
<feature type="transmembrane region" description="Helical" evidence="1">
    <location>
        <begin position="76"/>
        <end position="102"/>
    </location>
</feature>
<evidence type="ECO:0000313" key="2">
    <source>
        <dbReference type="EMBL" id="PLR20272.1"/>
    </source>
</evidence>
<organism evidence="2 3">
    <name type="scientific">Caulobacter zeae</name>
    <dbReference type="NCBI Taxonomy" id="2055137"/>
    <lineage>
        <taxon>Bacteria</taxon>
        <taxon>Pseudomonadati</taxon>
        <taxon>Pseudomonadota</taxon>
        <taxon>Alphaproteobacteria</taxon>
        <taxon>Caulobacterales</taxon>
        <taxon>Caulobacteraceae</taxon>
        <taxon>Caulobacter</taxon>
    </lineage>
</organism>